<dbReference type="Proteomes" id="UP000184241">
    <property type="component" value="Unassembled WGS sequence"/>
</dbReference>
<dbReference type="Gene3D" id="3.30.460.10">
    <property type="entry name" value="Beta Polymerase, domain 2"/>
    <property type="match status" value="1"/>
</dbReference>
<protein>
    <submittedName>
        <fullName evidence="2">Nucleotidyltransferase domain-containing protein</fullName>
    </submittedName>
</protein>
<reference evidence="2 3" key="1">
    <citation type="submission" date="2016-11" db="EMBL/GenBank/DDBJ databases">
        <authorList>
            <person name="Jaros S."/>
            <person name="Januszkiewicz K."/>
            <person name="Wedrychowicz H."/>
        </authorList>
    </citation>
    <scope>NUCLEOTIDE SEQUENCE [LARGE SCALE GENOMIC DNA]</scope>
    <source>
        <strain evidence="2 3">DSM 6191</strain>
    </source>
</reference>
<evidence type="ECO:0000313" key="3">
    <source>
        <dbReference type="Proteomes" id="UP000184241"/>
    </source>
</evidence>
<dbReference type="InterPro" id="IPR043519">
    <property type="entry name" value="NT_sf"/>
</dbReference>
<dbReference type="CDD" id="cd05403">
    <property type="entry name" value="NT_KNTase_like"/>
    <property type="match status" value="1"/>
</dbReference>
<dbReference type="AlphaFoldDB" id="A0A1M5WE09"/>
<evidence type="ECO:0000313" key="2">
    <source>
        <dbReference type="EMBL" id="SHH85731.1"/>
    </source>
</evidence>
<feature type="domain" description="Polymerase beta nucleotidyltransferase" evidence="1">
    <location>
        <begin position="18"/>
        <end position="104"/>
    </location>
</feature>
<dbReference type="EMBL" id="FQXU01000004">
    <property type="protein sequence ID" value="SHH85731.1"/>
    <property type="molecule type" value="Genomic_DNA"/>
</dbReference>
<evidence type="ECO:0000259" key="1">
    <source>
        <dbReference type="Pfam" id="PF18765"/>
    </source>
</evidence>
<sequence length="105" mass="12313">MEVVYLLKQINLNKELLEEIIDICKRHAEIEKVVLFGSRARGDNSPKSDIDLAIYANSNFSDFIEDMENNTRTLLEFDFSNMRTVKDEFFIEQVNKEGIIIYEKC</sequence>
<dbReference type="InterPro" id="IPR041633">
    <property type="entry name" value="Polbeta"/>
</dbReference>
<dbReference type="InterPro" id="IPR052548">
    <property type="entry name" value="Type_VII_TA_antitoxin"/>
</dbReference>
<dbReference type="PANTHER" id="PTHR33933:SF1">
    <property type="entry name" value="PROTEIN ADENYLYLTRANSFERASE MNTA-RELATED"/>
    <property type="match status" value="1"/>
</dbReference>
<organism evidence="2 3">
    <name type="scientific">Clostridium intestinale DSM 6191</name>
    <dbReference type="NCBI Taxonomy" id="1121320"/>
    <lineage>
        <taxon>Bacteria</taxon>
        <taxon>Bacillati</taxon>
        <taxon>Bacillota</taxon>
        <taxon>Clostridia</taxon>
        <taxon>Eubacteriales</taxon>
        <taxon>Clostridiaceae</taxon>
        <taxon>Clostridium</taxon>
    </lineage>
</organism>
<proteinExistence type="predicted"/>
<dbReference type="Pfam" id="PF18765">
    <property type="entry name" value="Polbeta"/>
    <property type="match status" value="1"/>
</dbReference>
<name>A0A1M5WE09_9CLOT</name>
<keyword evidence="2" id="KW-0808">Transferase</keyword>
<dbReference type="SUPFAM" id="SSF81301">
    <property type="entry name" value="Nucleotidyltransferase"/>
    <property type="match status" value="1"/>
</dbReference>
<dbReference type="GO" id="GO:0016740">
    <property type="term" value="F:transferase activity"/>
    <property type="evidence" value="ECO:0007669"/>
    <property type="project" value="UniProtKB-KW"/>
</dbReference>
<dbReference type="PANTHER" id="PTHR33933">
    <property type="entry name" value="NUCLEOTIDYLTRANSFERASE"/>
    <property type="match status" value="1"/>
</dbReference>
<accession>A0A1M5WE09</accession>
<gene>
    <name evidence="2" type="ORF">SAMN02745941_01051</name>
</gene>